<dbReference type="InterPro" id="IPR036136">
    <property type="entry name" value="Nit/Sulf_reduc_fer-like_dom_sf"/>
</dbReference>
<dbReference type="Gene3D" id="3.90.480.20">
    <property type="match status" value="1"/>
</dbReference>
<dbReference type="AlphaFoldDB" id="A0A8G2CIN4"/>
<accession>A0A8G2CIN4</accession>
<dbReference type="InterPro" id="IPR051329">
    <property type="entry name" value="NIR_SIR_4Fe-4S"/>
</dbReference>
<name>A0A8G2CIN4_ACIRU</name>
<evidence type="ECO:0000256" key="3">
    <source>
        <dbReference type="ARBA" id="ARBA00022723"/>
    </source>
</evidence>
<evidence type="ECO:0000313" key="8">
    <source>
        <dbReference type="EMBL" id="SIQ31362.1"/>
    </source>
</evidence>
<evidence type="ECO:0000256" key="2">
    <source>
        <dbReference type="ARBA" id="ARBA00022617"/>
    </source>
</evidence>
<dbReference type="EMBL" id="FTNE01000003">
    <property type="protein sequence ID" value="SIQ31362.1"/>
    <property type="molecule type" value="Genomic_DNA"/>
</dbReference>
<proteinExistence type="predicted"/>
<organism evidence="8 9">
    <name type="scientific">Acidiphilium rubrum</name>
    <dbReference type="NCBI Taxonomy" id="526"/>
    <lineage>
        <taxon>Bacteria</taxon>
        <taxon>Pseudomonadati</taxon>
        <taxon>Pseudomonadota</taxon>
        <taxon>Alphaproteobacteria</taxon>
        <taxon>Acetobacterales</taxon>
        <taxon>Acidocellaceae</taxon>
        <taxon>Acidiphilium</taxon>
    </lineage>
</organism>
<dbReference type="GO" id="GO:0046872">
    <property type="term" value="F:metal ion binding"/>
    <property type="evidence" value="ECO:0007669"/>
    <property type="project" value="UniProtKB-KW"/>
</dbReference>
<dbReference type="InterPro" id="IPR045854">
    <property type="entry name" value="NO2/SO3_Rdtase_4Fe4S_sf"/>
</dbReference>
<dbReference type="RefSeq" id="WP_139333965.1">
    <property type="nucleotide sequence ID" value="NZ_FTNE01000003.1"/>
</dbReference>
<keyword evidence="6" id="KW-0411">Iron-sulfur</keyword>
<evidence type="ECO:0000256" key="5">
    <source>
        <dbReference type="ARBA" id="ARBA00023004"/>
    </source>
</evidence>
<gene>
    <name evidence="8" type="ORF">SAMN05421828_103165</name>
</gene>
<dbReference type="SUPFAM" id="SSF55124">
    <property type="entry name" value="Nitrite/Sulfite reductase N-terminal domain-like"/>
    <property type="match status" value="2"/>
</dbReference>
<evidence type="ECO:0000256" key="6">
    <source>
        <dbReference type="ARBA" id="ARBA00023014"/>
    </source>
</evidence>
<feature type="domain" description="Nitrite/Sulfite reductase ferredoxin-like" evidence="7">
    <location>
        <begin position="15"/>
        <end position="74"/>
    </location>
</feature>
<keyword evidence="3" id="KW-0479">Metal-binding</keyword>
<dbReference type="SUPFAM" id="SSF56014">
    <property type="entry name" value="Nitrite and sulphite reductase 4Fe-4S domain-like"/>
    <property type="match status" value="1"/>
</dbReference>
<evidence type="ECO:0000313" key="9">
    <source>
        <dbReference type="Proteomes" id="UP000186308"/>
    </source>
</evidence>
<dbReference type="OrthoDB" id="7459360at2"/>
<dbReference type="PANTHER" id="PTHR32439">
    <property type="entry name" value="FERREDOXIN--NITRITE REDUCTASE, CHLOROPLASTIC"/>
    <property type="match status" value="1"/>
</dbReference>
<keyword evidence="4" id="KW-0560">Oxidoreductase</keyword>
<protein>
    <submittedName>
        <fullName evidence="8">Precorrin-3B synthase</fullName>
    </submittedName>
</protein>
<keyword evidence="2" id="KW-0349">Heme</keyword>
<evidence type="ECO:0000259" key="7">
    <source>
        <dbReference type="Pfam" id="PF03460"/>
    </source>
</evidence>
<evidence type="ECO:0000256" key="1">
    <source>
        <dbReference type="ARBA" id="ARBA00022485"/>
    </source>
</evidence>
<keyword evidence="1" id="KW-0004">4Fe-4S</keyword>
<dbReference type="PANTHER" id="PTHR32439:SF9">
    <property type="entry name" value="BLR3264 PROTEIN"/>
    <property type="match status" value="1"/>
</dbReference>
<dbReference type="GO" id="GO:0016491">
    <property type="term" value="F:oxidoreductase activity"/>
    <property type="evidence" value="ECO:0007669"/>
    <property type="project" value="UniProtKB-KW"/>
</dbReference>
<comment type="caution">
    <text evidence="8">The sequence shown here is derived from an EMBL/GenBank/DDBJ whole genome shotgun (WGS) entry which is preliminary data.</text>
</comment>
<dbReference type="GO" id="GO:0051539">
    <property type="term" value="F:4 iron, 4 sulfur cluster binding"/>
    <property type="evidence" value="ECO:0007669"/>
    <property type="project" value="UniProtKB-KW"/>
</dbReference>
<keyword evidence="9" id="KW-1185">Reference proteome</keyword>
<dbReference type="InterPro" id="IPR005117">
    <property type="entry name" value="NiRdtase/SiRdtase_haem-b_fer"/>
</dbReference>
<evidence type="ECO:0000256" key="4">
    <source>
        <dbReference type="ARBA" id="ARBA00023002"/>
    </source>
</evidence>
<sequence>MSLRGWCPSLAEPMPAADGLLVRLRPRLARLSAAEARLVADAAARHGNGAIELTNRGNLQLRGFSAASAAAAAAMIGPLDQPVRRPGLLTAPLLGVDPAAHPAGEVLAARLGAVIAALPEVSGRAEKFFITLDGGGAAGLGAIGADIAMTAAAPAMQDAGWVLRRDGDPHAVFCATDAVVGVVEGWLRDWLRAGVARMREMFPGVEAAARGSAAVTVDRIPGVAMVSVPFGAMDAARLRAIADRAESGDGVLRLTPWRVIMLAGARADADAAAPAGARVRACVGRLGCAAASTDTRADAALLAARLGADCDVHVSGCAKGCAHPMAAALTLVGRDGRYDVVVDGRAGDAPVRLGLGLADVVAQFGMLAGAAV</sequence>
<dbReference type="Proteomes" id="UP000186308">
    <property type="component" value="Unassembled WGS sequence"/>
</dbReference>
<dbReference type="Gene3D" id="3.30.413.10">
    <property type="entry name" value="Sulfite Reductase Hemoprotein, domain 1"/>
    <property type="match status" value="1"/>
</dbReference>
<reference evidence="8 9" key="1">
    <citation type="submission" date="2017-01" db="EMBL/GenBank/DDBJ databases">
        <authorList>
            <person name="Varghese N."/>
            <person name="Submissions S."/>
        </authorList>
    </citation>
    <scope>NUCLEOTIDE SEQUENCE [LARGE SCALE GENOMIC DNA]</scope>
    <source>
        <strain evidence="8 9">ATCC 35905</strain>
    </source>
</reference>
<keyword evidence="5" id="KW-0408">Iron</keyword>
<dbReference type="Pfam" id="PF03460">
    <property type="entry name" value="NIR_SIR_ferr"/>
    <property type="match status" value="1"/>
</dbReference>